<gene>
    <name evidence="1" type="ORF">A2907_00900</name>
</gene>
<reference evidence="1 2" key="1">
    <citation type="journal article" date="2016" name="Nat. Commun.">
        <title>Thousands of microbial genomes shed light on interconnected biogeochemical processes in an aquifer system.</title>
        <authorList>
            <person name="Anantharaman K."/>
            <person name="Brown C.T."/>
            <person name="Hug L.A."/>
            <person name="Sharon I."/>
            <person name="Castelle C.J."/>
            <person name="Probst A.J."/>
            <person name="Thomas B.C."/>
            <person name="Singh A."/>
            <person name="Wilkins M.J."/>
            <person name="Karaoz U."/>
            <person name="Brodie E.L."/>
            <person name="Williams K.H."/>
            <person name="Hubbard S.S."/>
            <person name="Banfield J.F."/>
        </authorList>
    </citation>
    <scope>NUCLEOTIDE SEQUENCE [LARGE SCALE GENOMIC DNA]</scope>
</reference>
<proteinExistence type="predicted"/>
<dbReference type="Proteomes" id="UP000177947">
    <property type="component" value="Unassembled WGS sequence"/>
</dbReference>
<dbReference type="EMBL" id="MEYQ01000007">
    <property type="protein sequence ID" value="OGD39424.1"/>
    <property type="molecule type" value="Genomic_DNA"/>
</dbReference>
<dbReference type="AlphaFoldDB" id="A0A1F5C9B0"/>
<organism evidence="1 2">
    <name type="scientific">Candidatus Azambacteria bacterium RIFCSPLOWO2_01_FULL_37_9</name>
    <dbReference type="NCBI Taxonomy" id="1797297"/>
    <lineage>
        <taxon>Bacteria</taxon>
        <taxon>Candidatus Azamiibacteriota</taxon>
    </lineage>
</organism>
<sequence length="427" mass="50468">MISIGDKIGMNQIRPLEKIAQILRTKEEVILDMEEKMEKITGKRNILEKIISENDMYVNLILKELHIHKNPTASEVQNALIHKFKKDDQKLYEIFRKPDGATEEGSKTLLNFTKELAQIPDLFVLKEEVAREIIKKNPPPNIMSALGYATVQELLMKENFYQLYCSLRFIETNEWMHKNFDVAYSDLRVGDFEYRPVKLMVLDQKWLKIAEKFMKKKYHNVSHLKELGVIFVIPLNIDTSGETLRLFGLLLHYFHEVDFYSRLFKKYSTRPDFIEKMKSLLRGDVLEGKSMDPAKANWLIVQRYLAKDNENDPRLFLPRINSEVIHWEKAETDIARFAHRFYEYDLTFWANLDFVGDVFRENGLGKQLIGFNMLDVTMGLVMEKQDIKYMYHQQEAMWSKIFFEYMGGMDRAEEMVIENFDKGYISL</sequence>
<protein>
    <submittedName>
        <fullName evidence="1">Uncharacterized protein</fullName>
    </submittedName>
</protein>
<name>A0A1F5C9B0_9BACT</name>
<comment type="caution">
    <text evidence="1">The sequence shown here is derived from an EMBL/GenBank/DDBJ whole genome shotgun (WGS) entry which is preliminary data.</text>
</comment>
<evidence type="ECO:0000313" key="1">
    <source>
        <dbReference type="EMBL" id="OGD39424.1"/>
    </source>
</evidence>
<accession>A0A1F5C9B0</accession>
<evidence type="ECO:0000313" key="2">
    <source>
        <dbReference type="Proteomes" id="UP000177947"/>
    </source>
</evidence>